<organism evidence="1 2">
    <name type="scientific">Candidatus Marsarchaeota G1 archaeon OSP_D</name>
    <dbReference type="NCBI Taxonomy" id="1978155"/>
    <lineage>
        <taxon>Archaea</taxon>
        <taxon>Candidatus Marsarchaeota</taxon>
        <taxon>Candidatus Marsarchaeota group 1</taxon>
    </lineage>
</organism>
<reference evidence="1 2" key="1">
    <citation type="submission" date="2017-04" db="EMBL/GenBank/DDBJ databases">
        <title>Novel microbial lineages endemic to geothermal iron-oxide mats fill important gaps in the evolutionary history of Archaea.</title>
        <authorList>
            <person name="Jay Z.J."/>
            <person name="Beam J.P."/>
            <person name="Dlakic M."/>
            <person name="Rusch D.B."/>
            <person name="Kozubal M.A."/>
            <person name="Inskeep W.P."/>
        </authorList>
    </citation>
    <scope>NUCLEOTIDE SEQUENCE [LARGE SCALE GENOMIC DNA]</scope>
    <source>
        <strain evidence="1">OSP_D</strain>
    </source>
</reference>
<proteinExistence type="predicted"/>
<gene>
    <name evidence="1" type="ORF">B9Q01_09605</name>
</gene>
<sequence length="117" mass="13818">MTVYRVINFDLRAESGDKYLEWLKSEEAKRIYRQIEEETGARYVGTYIQDAGGAPFDFEEWWEFPDYAALDRFRRTSSKAVAELMQKIYPLVNVEAGKIRLLRPVGELKEYWPQANQ</sequence>
<comment type="caution">
    <text evidence="1">The sequence shown here is derived from an EMBL/GenBank/DDBJ whole genome shotgun (WGS) entry which is preliminary data.</text>
</comment>
<dbReference type="AlphaFoldDB" id="A0A2R6A6C5"/>
<evidence type="ECO:0000313" key="1">
    <source>
        <dbReference type="EMBL" id="PSN81887.1"/>
    </source>
</evidence>
<dbReference type="EMBL" id="NEXC01000124">
    <property type="protein sequence ID" value="PSN81887.1"/>
    <property type="molecule type" value="Genomic_DNA"/>
</dbReference>
<dbReference type="Proteomes" id="UP000240880">
    <property type="component" value="Unassembled WGS sequence"/>
</dbReference>
<accession>A0A2R6A6C5</accession>
<protein>
    <recommendedName>
        <fullName evidence="3">ABM domain-containing protein</fullName>
    </recommendedName>
</protein>
<evidence type="ECO:0000313" key="2">
    <source>
        <dbReference type="Proteomes" id="UP000240880"/>
    </source>
</evidence>
<evidence type="ECO:0008006" key="3">
    <source>
        <dbReference type="Google" id="ProtNLM"/>
    </source>
</evidence>
<name>A0A2R6A6C5_9ARCH</name>